<name>A0AAD7DRH8_MYCRO</name>
<dbReference type="Proteomes" id="UP001221757">
    <property type="component" value="Unassembled WGS sequence"/>
</dbReference>
<keyword evidence="2" id="KW-1185">Reference proteome</keyword>
<proteinExistence type="predicted"/>
<dbReference type="EMBL" id="JARKIE010000030">
    <property type="protein sequence ID" value="KAJ7697441.1"/>
    <property type="molecule type" value="Genomic_DNA"/>
</dbReference>
<comment type="caution">
    <text evidence="1">The sequence shown here is derived from an EMBL/GenBank/DDBJ whole genome shotgun (WGS) entry which is preliminary data.</text>
</comment>
<accession>A0AAD7DRH8</accession>
<organism evidence="1 2">
    <name type="scientific">Mycena rosella</name>
    <name type="common">Pink bonnet</name>
    <name type="synonym">Agaricus rosellus</name>
    <dbReference type="NCBI Taxonomy" id="1033263"/>
    <lineage>
        <taxon>Eukaryota</taxon>
        <taxon>Fungi</taxon>
        <taxon>Dikarya</taxon>
        <taxon>Basidiomycota</taxon>
        <taxon>Agaricomycotina</taxon>
        <taxon>Agaricomycetes</taxon>
        <taxon>Agaricomycetidae</taxon>
        <taxon>Agaricales</taxon>
        <taxon>Marasmiineae</taxon>
        <taxon>Mycenaceae</taxon>
        <taxon>Mycena</taxon>
    </lineage>
</organism>
<sequence length="186" mass="20948">MTLPTYVSERFHLFDRNTSDESQWYGPVNTLLGYLFPPQQYEVAPQYKGPVYPGSVEFTTLYIVRSARGNTKHPICFVEIKPAGHLHDLAARATADRQMRERFDHLVEGLIIPKLIGFSAIGSRFAVYEYNGASRELTPPEIPRDPRIVNDTAPAGRWAHDFLDAGDGEAKLLEVVQSIRDLCDAL</sequence>
<reference evidence="1" key="1">
    <citation type="submission" date="2023-03" db="EMBL/GenBank/DDBJ databases">
        <title>Massive genome expansion in bonnet fungi (Mycena s.s.) driven by repeated elements and novel gene families across ecological guilds.</title>
        <authorList>
            <consortium name="Lawrence Berkeley National Laboratory"/>
            <person name="Harder C.B."/>
            <person name="Miyauchi S."/>
            <person name="Viragh M."/>
            <person name="Kuo A."/>
            <person name="Thoen E."/>
            <person name="Andreopoulos B."/>
            <person name="Lu D."/>
            <person name="Skrede I."/>
            <person name="Drula E."/>
            <person name="Henrissat B."/>
            <person name="Morin E."/>
            <person name="Kohler A."/>
            <person name="Barry K."/>
            <person name="LaButti K."/>
            <person name="Morin E."/>
            <person name="Salamov A."/>
            <person name="Lipzen A."/>
            <person name="Mereny Z."/>
            <person name="Hegedus B."/>
            <person name="Baldrian P."/>
            <person name="Stursova M."/>
            <person name="Weitz H."/>
            <person name="Taylor A."/>
            <person name="Grigoriev I.V."/>
            <person name="Nagy L.G."/>
            <person name="Martin F."/>
            <person name="Kauserud H."/>
        </authorList>
    </citation>
    <scope>NUCLEOTIDE SEQUENCE</scope>
    <source>
        <strain evidence="1">CBHHK067</strain>
    </source>
</reference>
<protein>
    <submittedName>
        <fullName evidence="1">Uncharacterized protein</fullName>
    </submittedName>
</protein>
<dbReference type="AlphaFoldDB" id="A0AAD7DRH8"/>
<evidence type="ECO:0000313" key="1">
    <source>
        <dbReference type="EMBL" id="KAJ7697441.1"/>
    </source>
</evidence>
<gene>
    <name evidence="1" type="ORF">B0H17DRAFT_372580</name>
</gene>
<evidence type="ECO:0000313" key="2">
    <source>
        <dbReference type="Proteomes" id="UP001221757"/>
    </source>
</evidence>